<feature type="domain" description="HTH psq-type" evidence="1">
    <location>
        <begin position="76"/>
        <end position="109"/>
    </location>
</feature>
<reference evidence="2 3" key="1">
    <citation type="submission" date="2023-02" db="EMBL/GenBank/DDBJ databases">
        <title>LHISI_Scaffold_Assembly.</title>
        <authorList>
            <person name="Stuart O.P."/>
            <person name="Cleave R."/>
            <person name="Magrath M.J.L."/>
            <person name="Mikheyev A.S."/>
        </authorList>
    </citation>
    <scope>NUCLEOTIDE SEQUENCE [LARGE SCALE GENOMIC DNA]</scope>
    <source>
        <strain evidence="2">Daus_M_001</strain>
        <tissue evidence="2">Leg muscle</tissue>
    </source>
</reference>
<dbReference type="EMBL" id="JARBHB010000017">
    <property type="protein sequence ID" value="KAJ8865561.1"/>
    <property type="molecule type" value="Genomic_DNA"/>
</dbReference>
<accession>A0ABQ9G3G2</accession>
<evidence type="ECO:0000313" key="3">
    <source>
        <dbReference type="Proteomes" id="UP001159363"/>
    </source>
</evidence>
<protein>
    <recommendedName>
        <fullName evidence="1">HTH psq-type domain-containing protein</fullName>
    </recommendedName>
</protein>
<organism evidence="2 3">
    <name type="scientific">Dryococelus australis</name>
    <dbReference type="NCBI Taxonomy" id="614101"/>
    <lineage>
        <taxon>Eukaryota</taxon>
        <taxon>Metazoa</taxon>
        <taxon>Ecdysozoa</taxon>
        <taxon>Arthropoda</taxon>
        <taxon>Hexapoda</taxon>
        <taxon>Insecta</taxon>
        <taxon>Pterygota</taxon>
        <taxon>Neoptera</taxon>
        <taxon>Polyneoptera</taxon>
        <taxon>Phasmatodea</taxon>
        <taxon>Verophasmatodea</taxon>
        <taxon>Anareolatae</taxon>
        <taxon>Phasmatidae</taxon>
        <taxon>Eurycanthinae</taxon>
        <taxon>Dryococelus</taxon>
    </lineage>
</organism>
<gene>
    <name evidence="2" type="ORF">PR048_033081</name>
</gene>
<sequence length="287" mass="33353">MLATSIKTNVRIRAIFSMLGASIKALIGGCLTRRVAVLYCENRFRVMYSMWSPLDGYRRCLPTTVFLQVHGVRVPKAIIHYSSGQIGIKQAVREYSIPRNTLRNKLRGNHKNNVGRPLVFTPEEEDIFKKHALVLSDMGLPISLYDLRSYPDFKAVFGQNISRKRAQIDKDMINKIFDNLERVLVNVPPQNIFNYDETGFHDCPKKGKYLFRHQNRHPEIIRNSTKLAHGWTKRFQVECVKVWCFDMEIYEDWFCEHLLPRLRKYPGKKVIIGDNLAAHMSQSPKTV</sequence>
<dbReference type="Pfam" id="PF05225">
    <property type="entry name" value="HTH_psq"/>
    <property type="match status" value="1"/>
</dbReference>
<comment type="caution">
    <text evidence="2">The sequence shown here is derived from an EMBL/GenBank/DDBJ whole genome shotgun (WGS) entry which is preliminary data.</text>
</comment>
<dbReference type="InterPro" id="IPR007889">
    <property type="entry name" value="HTH_Psq"/>
</dbReference>
<evidence type="ECO:0000313" key="2">
    <source>
        <dbReference type="EMBL" id="KAJ8865561.1"/>
    </source>
</evidence>
<keyword evidence="3" id="KW-1185">Reference proteome</keyword>
<proteinExistence type="predicted"/>
<name>A0ABQ9G3G2_9NEOP</name>
<dbReference type="Proteomes" id="UP001159363">
    <property type="component" value="Chromosome 16"/>
</dbReference>
<evidence type="ECO:0000259" key="1">
    <source>
        <dbReference type="Pfam" id="PF05225"/>
    </source>
</evidence>